<gene>
    <name evidence="1" type="ORF">G2W53_035099</name>
</gene>
<dbReference type="Proteomes" id="UP000634136">
    <property type="component" value="Unassembled WGS sequence"/>
</dbReference>
<name>A0A834W781_9FABA</name>
<evidence type="ECO:0000313" key="2">
    <source>
        <dbReference type="Proteomes" id="UP000634136"/>
    </source>
</evidence>
<comment type="caution">
    <text evidence="1">The sequence shown here is derived from an EMBL/GenBank/DDBJ whole genome shotgun (WGS) entry which is preliminary data.</text>
</comment>
<sequence>MADGAVLMAMEFAGESDSDSEVEC</sequence>
<keyword evidence="2" id="KW-1185">Reference proteome</keyword>
<dbReference type="EMBL" id="JAAIUW010000011">
    <property type="protein sequence ID" value="KAF7808356.1"/>
    <property type="molecule type" value="Genomic_DNA"/>
</dbReference>
<proteinExistence type="predicted"/>
<accession>A0A834W781</accession>
<organism evidence="1 2">
    <name type="scientific">Senna tora</name>
    <dbReference type="NCBI Taxonomy" id="362788"/>
    <lineage>
        <taxon>Eukaryota</taxon>
        <taxon>Viridiplantae</taxon>
        <taxon>Streptophyta</taxon>
        <taxon>Embryophyta</taxon>
        <taxon>Tracheophyta</taxon>
        <taxon>Spermatophyta</taxon>
        <taxon>Magnoliopsida</taxon>
        <taxon>eudicotyledons</taxon>
        <taxon>Gunneridae</taxon>
        <taxon>Pentapetalae</taxon>
        <taxon>rosids</taxon>
        <taxon>fabids</taxon>
        <taxon>Fabales</taxon>
        <taxon>Fabaceae</taxon>
        <taxon>Caesalpinioideae</taxon>
        <taxon>Cassia clade</taxon>
        <taxon>Senna</taxon>
    </lineage>
</organism>
<reference evidence="1" key="1">
    <citation type="submission" date="2020-09" db="EMBL/GenBank/DDBJ databases">
        <title>Genome-Enabled Discovery of Anthraquinone Biosynthesis in Senna tora.</title>
        <authorList>
            <person name="Kang S.-H."/>
            <person name="Pandey R.P."/>
            <person name="Lee C.-M."/>
            <person name="Sim J.-S."/>
            <person name="Jeong J.-T."/>
            <person name="Choi B.-S."/>
            <person name="Jung M."/>
            <person name="Ginzburg D."/>
            <person name="Zhao K."/>
            <person name="Won S.Y."/>
            <person name="Oh T.-J."/>
            <person name="Yu Y."/>
            <person name="Kim N.-H."/>
            <person name="Lee O.R."/>
            <person name="Lee T.-H."/>
            <person name="Bashyal P."/>
            <person name="Kim T.-S."/>
            <person name="Lee W.-H."/>
            <person name="Kawkins C."/>
            <person name="Kim C.-K."/>
            <person name="Kim J.S."/>
            <person name="Ahn B.O."/>
            <person name="Rhee S.Y."/>
            <person name="Sohng J.K."/>
        </authorList>
    </citation>
    <scope>NUCLEOTIDE SEQUENCE</scope>
    <source>
        <tissue evidence="1">Leaf</tissue>
    </source>
</reference>
<protein>
    <submittedName>
        <fullName evidence="1">Uncharacterized protein</fullName>
    </submittedName>
</protein>
<dbReference type="AlphaFoldDB" id="A0A834W781"/>
<evidence type="ECO:0000313" key="1">
    <source>
        <dbReference type="EMBL" id="KAF7808356.1"/>
    </source>
</evidence>